<proteinExistence type="predicted"/>
<dbReference type="EMBL" id="CAUOFW020001113">
    <property type="protein sequence ID" value="CAK9141245.1"/>
    <property type="molecule type" value="Genomic_DNA"/>
</dbReference>
<keyword evidence="2" id="KW-1185">Reference proteome</keyword>
<protein>
    <submittedName>
        <fullName evidence="1">Uncharacterized protein</fullName>
    </submittedName>
</protein>
<evidence type="ECO:0000313" key="1">
    <source>
        <dbReference type="EMBL" id="CAK9141245.1"/>
    </source>
</evidence>
<dbReference type="AlphaFoldDB" id="A0ABC8R8E0"/>
<sequence>MIRRRQWKAVKAVCSSSPVQMTHKHNQQLLNLALELSNPDAQAFDFGFNTGGEKSTVKPQAPIKLEAFIFFLSDHRERAKHDYEQLKKTVDELRASEQASGSLVFPLFPLDAIQGKVVASSGTAPLGEKRLSFLGNPLCLFS</sequence>
<accession>A0ABC8R8E0</accession>
<evidence type="ECO:0000313" key="2">
    <source>
        <dbReference type="Proteomes" id="UP001642360"/>
    </source>
</evidence>
<organism evidence="1 2">
    <name type="scientific">Ilex paraguariensis</name>
    <name type="common">yerba mate</name>
    <dbReference type="NCBI Taxonomy" id="185542"/>
    <lineage>
        <taxon>Eukaryota</taxon>
        <taxon>Viridiplantae</taxon>
        <taxon>Streptophyta</taxon>
        <taxon>Embryophyta</taxon>
        <taxon>Tracheophyta</taxon>
        <taxon>Spermatophyta</taxon>
        <taxon>Magnoliopsida</taxon>
        <taxon>eudicotyledons</taxon>
        <taxon>Gunneridae</taxon>
        <taxon>Pentapetalae</taxon>
        <taxon>asterids</taxon>
        <taxon>campanulids</taxon>
        <taxon>Aquifoliales</taxon>
        <taxon>Aquifoliaceae</taxon>
        <taxon>Ilex</taxon>
    </lineage>
</organism>
<dbReference type="Proteomes" id="UP001642360">
    <property type="component" value="Unassembled WGS sequence"/>
</dbReference>
<reference evidence="1 2" key="1">
    <citation type="submission" date="2024-02" db="EMBL/GenBank/DDBJ databases">
        <authorList>
            <person name="Vignale AGUSTIN F."/>
            <person name="Sosa J E."/>
            <person name="Modenutti C."/>
        </authorList>
    </citation>
    <scope>NUCLEOTIDE SEQUENCE [LARGE SCALE GENOMIC DNA]</scope>
</reference>
<gene>
    <name evidence="1" type="ORF">ILEXP_LOCUS8780</name>
</gene>
<name>A0ABC8R8E0_9AQUA</name>
<comment type="caution">
    <text evidence="1">The sequence shown here is derived from an EMBL/GenBank/DDBJ whole genome shotgun (WGS) entry which is preliminary data.</text>
</comment>